<keyword evidence="1" id="KW-0732">Signal</keyword>
<gene>
    <name evidence="2" type="ORF">FUA48_09050</name>
</gene>
<organism evidence="2 3">
    <name type="scientific">Flavobacterium alkalisoli</name>
    <dbReference type="NCBI Taxonomy" id="2602769"/>
    <lineage>
        <taxon>Bacteria</taxon>
        <taxon>Pseudomonadati</taxon>
        <taxon>Bacteroidota</taxon>
        <taxon>Flavobacteriia</taxon>
        <taxon>Flavobacteriales</taxon>
        <taxon>Flavobacteriaceae</taxon>
        <taxon>Flavobacterium</taxon>
    </lineage>
</organism>
<evidence type="ECO:0000313" key="2">
    <source>
        <dbReference type="EMBL" id="QEE49725.1"/>
    </source>
</evidence>
<reference evidence="2 3" key="1">
    <citation type="submission" date="2019-08" db="EMBL/GenBank/DDBJ databases">
        <title>Flavobacterium alkalisoli sp. nov., isolated from rhizosphere soil of Suaeda salsa.</title>
        <authorList>
            <person name="Sun J.-Q."/>
            <person name="Xu L."/>
        </authorList>
    </citation>
    <scope>NUCLEOTIDE SEQUENCE [LARGE SCALE GENOMIC DNA]</scope>
    <source>
        <strain evidence="2 3">XS-5</strain>
    </source>
</reference>
<evidence type="ECO:0000313" key="3">
    <source>
        <dbReference type="Proteomes" id="UP000321222"/>
    </source>
</evidence>
<dbReference type="Proteomes" id="UP000321222">
    <property type="component" value="Chromosome"/>
</dbReference>
<dbReference type="RefSeq" id="WP_147583228.1">
    <property type="nucleotide sequence ID" value="NZ_CP042831.1"/>
</dbReference>
<keyword evidence="3" id="KW-1185">Reference proteome</keyword>
<sequence>MKKHLTFLFLLLSYFSYSQSCTCEAELDALYANVRTLTSYKTQLGGKKYEEYKRTYEFLRKEAEKQKGVLPCLVILSKLLYPIINGNMGVYQKDFKNLGKMEQEVITGKNAHFYDGEYKKYNPVVNVNLDSLVEVLKDKPEFDIEGIYEHNLLKAAVYRSNDSIVGVIIESGHANWEKGNLFFVLHEQSPNNYFILTALDFNNTYEFRKHERFSNGRLVFSRWSKSDKNYYYGQQGYGMRVEEAENIQSLIIGVAKKYDEETVAFVTEINKTVTTPDIIIDIRNDRYGRDNLYNPLARFVKKYSKKNRVYIMVNAEVMNVAERFVADIKGKENVYILGEATSGVLAYGYNKDMSVKSQLACGNFEFYADNKEYSGYLNYEGVGVQPDYILSPYTDWIEQTITIIKNNHE</sequence>
<dbReference type="SUPFAM" id="SSF52096">
    <property type="entry name" value="ClpP/crotonase"/>
    <property type="match status" value="1"/>
</dbReference>
<evidence type="ECO:0008006" key="4">
    <source>
        <dbReference type="Google" id="ProtNLM"/>
    </source>
</evidence>
<proteinExistence type="predicted"/>
<dbReference type="InterPro" id="IPR029045">
    <property type="entry name" value="ClpP/crotonase-like_dom_sf"/>
</dbReference>
<accession>A0A5B9FS41</accession>
<dbReference type="EMBL" id="CP042831">
    <property type="protein sequence ID" value="QEE49725.1"/>
    <property type="molecule type" value="Genomic_DNA"/>
</dbReference>
<dbReference type="AlphaFoldDB" id="A0A5B9FS41"/>
<feature type="signal peptide" evidence="1">
    <location>
        <begin position="1"/>
        <end position="20"/>
    </location>
</feature>
<dbReference type="KEGG" id="fak:FUA48_09050"/>
<name>A0A5B9FS41_9FLAO</name>
<feature type="chain" id="PRO_5022837572" description="Tail specific protease domain-containing protein" evidence="1">
    <location>
        <begin position="21"/>
        <end position="409"/>
    </location>
</feature>
<dbReference type="Gene3D" id="3.90.226.10">
    <property type="entry name" value="2-enoyl-CoA Hydratase, Chain A, domain 1"/>
    <property type="match status" value="1"/>
</dbReference>
<protein>
    <recommendedName>
        <fullName evidence="4">Tail specific protease domain-containing protein</fullName>
    </recommendedName>
</protein>
<dbReference type="OrthoDB" id="2327485at2"/>
<evidence type="ECO:0000256" key="1">
    <source>
        <dbReference type="SAM" id="SignalP"/>
    </source>
</evidence>